<feature type="region of interest" description="Disordered" evidence="1">
    <location>
        <begin position="271"/>
        <end position="291"/>
    </location>
</feature>
<protein>
    <submittedName>
        <fullName evidence="2">Uncharacterized protein</fullName>
    </submittedName>
</protein>
<dbReference type="Proteomes" id="UP001164746">
    <property type="component" value="Chromosome 8"/>
</dbReference>
<sequence length="373" mass="42141">MSDSNNTAFKTAIRTACSNVLPMKQLKVFGVVCLEKDKEKEQTLKIDININNNEEVGAGQSQSVEINHRVSADTTELSTKIWMFAKRLISYKNQLKVFGIIYISHRTTEYYITLNDTVGDKPVTTGSVKRSVGQTIEEIKTVTEDVIPPKGKKLTKNEDKEMQDKSLCTGSVKRNVSQKTEAGKQQPVTKDVYPTHIKKPTQKEYKGTQDKPFRTESEQTVNKQEKKCNMGNRTFISPKLKEPDKKFRLQTEHGLIEGSEDTMQFVHVHDESKTAETGRNEYGDYSTTITTPSRPVAATNVNMKRKSTSHVEQVGATIGKKIKQERSGDMNKFKLTCRKCKKKILYSKKCMIKHIKVCANVCDQDALGYIIIG</sequence>
<reference evidence="2" key="1">
    <citation type="submission" date="2022-11" db="EMBL/GenBank/DDBJ databases">
        <title>Centuries of genome instability and evolution in soft-shell clam transmissible cancer (bioRxiv).</title>
        <authorList>
            <person name="Hart S.F.M."/>
            <person name="Yonemitsu M.A."/>
            <person name="Giersch R.M."/>
            <person name="Beal B.F."/>
            <person name="Arriagada G."/>
            <person name="Davis B.W."/>
            <person name="Ostrander E.A."/>
            <person name="Goff S.P."/>
            <person name="Metzger M.J."/>
        </authorList>
    </citation>
    <scope>NUCLEOTIDE SEQUENCE</scope>
    <source>
        <strain evidence="2">MELC-2E11</strain>
        <tissue evidence="2">Siphon/mantle</tissue>
    </source>
</reference>
<evidence type="ECO:0000313" key="2">
    <source>
        <dbReference type="EMBL" id="WAR12995.1"/>
    </source>
</evidence>
<organism evidence="2 3">
    <name type="scientific">Mya arenaria</name>
    <name type="common">Soft-shell clam</name>
    <dbReference type="NCBI Taxonomy" id="6604"/>
    <lineage>
        <taxon>Eukaryota</taxon>
        <taxon>Metazoa</taxon>
        <taxon>Spiralia</taxon>
        <taxon>Lophotrochozoa</taxon>
        <taxon>Mollusca</taxon>
        <taxon>Bivalvia</taxon>
        <taxon>Autobranchia</taxon>
        <taxon>Heteroconchia</taxon>
        <taxon>Euheterodonta</taxon>
        <taxon>Imparidentia</taxon>
        <taxon>Neoheterodontei</taxon>
        <taxon>Myida</taxon>
        <taxon>Myoidea</taxon>
        <taxon>Myidae</taxon>
        <taxon>Mya</taxon>
    </lineage>
</organism>
<name>A0ABY7ESN8_MYAAR</name>
<evidence type="ECO:0000313" key="3">
    <source>
        <dbReference type="Proteomes" id="UP001164746"/>
    </source>
</evidence>
<feature type="region of interest" description="Disordered" evidence="1">
    <location>
        <begin position="202"/>
        <end position="224"/>
    </location>
</feature>
<proteinExistence type="predicted"/>
<accession>A0ABY7ESN8</accession>
<feature type="compositionally biased region" description="Basic and acidic residues" evidence="1">
    <location>
        <begin position="271"/>
        <end position="282"/>
    </location>
</feature>
<evidence type="ECO:0000256" key="1">
    <source>
        <dbReference type="SAM" id="MobiDB-lite"/>
    </source>
</evidence>
<keyword evidence="3" id="KW-1185">Reference proteome</keyword>
<gene>
    <name evidence="2" type="ORF">MAR_027175</name>
</gene>
<dbReference type="EMBL" id="CP111019">
    <property type="protein sequence ID" value="WAR12995.1"/>
    <property type="molecule type" value="Genomic_DNA"/>
</dbReference>